<dbReference type="Gene3D" id="1.10.287.1490">
    <property type="match status" value="1"/>
</dbReference>
<gene>
    <name evidence="3" type="ORF">GOMPHAMPRED_002280</name>
</gene>
<feature type="compositionally biased region" description="Polar residues" evidence="2">
    <location>
        <begin position="579"/>
        <end position="609"/>
    </location>
</feature>
<dbReference type="Proteomes" id="UP000664169">
    <property type="component" value="Unassembled WGS sequence"/>
</dbReference>
<evidence type="ECO:0000256" key="2">
    <source>
        <dbReference type="SAM" id="MobiDB-lite"/>
    </source>
</evidence>
<feature type="region of interest" description="Disordered" evidence="2">
    <location>
        <begin position="1"/>
        <end position="56"/>
    </location>
</feature>
<accession>A0A8H3FCY7</accession>
<reference evidence="3" key="1">
    <citation type="submission" date="2021-03" db="EMBL/GenBank/DDBJ databases">
        <authorList>
            <person name="Tagirdzhanova G."/>
        </authorList>
    </citation>
    <scope>NUCLEOTIDE SEQUENCE</scope>
</reference>
<protein>
    <submittedName>
        <fullName evidence="3">Uncharacterized protein</fullName>
    </submittedName>
</protein>
<dbReference type="OrthoDB" id="5367584at2759"/>
<dbReference type="AlphaFoldDB" id="A0A8H3FCY7"/>
<evidence type="ECO:0000313" key="3">
    <source>
        <dbReference type="EMBL" id="CAF9921284.1"/>
    </source>
</evidence>
<dbReference type="InterPro" id="IPR024312">
    <property type="entry name" value="TACC_fungi"/>
</dbReference>
<organism evidence="3 4">
    <name type="scientific">Gomphillus americanus</name>
    <dbReference type="NCBI Taxonomy" id="1940652"/>
    <lineage>
        <taxon>Eukaryota</taxon>
        <taxon>Fungi</taxon>
        <taxon>Dikarya</taxon>
        <taxon>Ascomycota</taxon>
        <taxon>Pezizomycotina</taxon>
        <taxon>Lecanoromycetes</taxon>
        <taxon>OSLEUM clade</taxon>
        <taxon>Ostropomycetidae</taxon>
        <taxon>Ostropales</taxon>
        <taxon>Graphidaceae</taxon>
        <taxon>Gomphilloideae</taxon>
        <taxon>Gomphillus</taxon>
    </lineage>
</organism>
<dbReference type="PANTHER" id="PTHR43941:SF1">
    <property type="entry name" value="STRUCTURAL MAINTENANCE OF CHROMOSOMES PROTEIN 2"/>
    <property type="match status" value="1"/>
</dbReference>
<comment type="caution">
    <text evidence="3">The sequence shown here is derived from an EMBL/GenBank/DDBJ whole genome shotgun (WGS) entry which is preliminary data.</text>
</comment>
<feature type="region of interest" description="Disordered" evidence="2">
    <location>
        <begin position="162"/>
        <end position="201"/>
    </location>
</feature>
<sequence length="660" mass="72231">MPPLSILSAAGMNVRSPLAVSSSQPPSPRRPIRERMVESQENDEFHYSSPEENTIEQDTIRAYDSVRQSPTKFAPPGNALFSSSKTMIERNPAEQPLTQLSQRQLEESQDMEGMDTSVAGSHGFDPDNTCFSTFSAVPNVDMTTITGLGQNLAATPISGRNANTILHSSRPGTPSTAVPKRTAHSPCKTPSRSPTRAGNGVTPQLLEFTEDINFPTHSSSRQTSPIRSRGQDLMAGASHRMRSPGGRALNLLDFDLPPAPTPRSVPSISARELESLKAGFLSEISSLKAKLSGSQAEINSLKEAKDDAERRVGTLSEELRDTKSAKTVLEQEKADWQKHDSERRDALAKLKQEYVIHEEEIGRLREEADEQNKRFQETENRANDAEGRLQEAEGKIAGYREEVKNADGTNPTTPGSNRGIEVAVEKVAKELHLLYKSKHEQKVSALKQSYERRWKKRVDELTFRVEELETENTNVRAGRDVPPTTEMMSASNAGRIQQKNSDPADLQVQSLTEETEGLKREVEEANKRIETMSRGVTLLERDNVSLKTELQASRKENSDLVAVVDEMLAIDLAAPTPTGPSRPNSRETTTNVSESINTGPKLLPNTSKGSGLRGPGFGTYGESKIGSGLKRSISGSAPRSGIMSNIERMGRGIGGRGGQE</sequence>
<feature type="compositionally biased region" description="Polar residues" evidence="2">
    <location>
        <begin position="162"/>
        <end position="176"/>
    </location>
</feature>
<keyword evidence="4" id="KW-1185">Reference proteome</keyword>
<evidence type="ECO:0000313" key="4">
    <source>
        <dbReference type="Proteomes" id="UP000664169"/>
    </source>
</evidence>
<keyword evidence="1" id="KW-0175">Coiled coil</keyword>
<evidence type="ECO:0000256" key="1">
    <source>
        <dbReference type="SAM" id="Coils"/>
    </source>
</evidence>
<feature type="compositionally biased region" description="Gly residues" evidence="2">
    <location>
        <begin position="651"/>
        <end position="660"/>
    </location>
</feature>
<proteinExistence type="predicted"/>
<name>A0A8H3FCY7_9LECA</name>
<feature type="coiled-coil region" evidence="1">
    <location>
        <begin position="508"/>
        <end position="556"/>
    </location>
</feature>
<feature type="coiled-coil region" evidence="1">
    <location>
        <begin position="284"/>
        <end position="409"/>
    </location>
</feature>
<dbReference type="Pfam" id="PF12709">
    <property type="entry name" value="Fungal_TACC"/>
    <property type="match status" value="1"/>
</dbReference>
<feature type="compositionally biased region" description="Basic and acidic residues" evidence="2">
    <location>
        <begin position="31"/>
        <end position="46"/>
    </location>
</feature>
<dbReference type="PANTHER" id="PTHR43941">
    <property type="entry name" value="STRUCTURAL MAINTENANCE OF CHROMOSOMES PROTEIN 2"/>
    <property type="match status" value="1"/>
</dbReference>
<feature type="region of interest" description="Disordered" evidence="2">
    <location>
        <begin position="573"/>
        <end position="660"/>
    </location>
</feature>
<dbReference type="EMBL" id="CAJPDQ010000016">
    <property type="protein sequence ID" value="CAF9921284.1"/>
    <property type="molecule type" value="Genomic_DNA"/>
</dbReference>